<gene>
    <name evidence="4" type="ORF">C7B64_08340</name>
</gene>
<organism evidence="4 5">
    <name type="scientific">Merismopedia glauca CCAP 1448/3</name>
    <dbReference type="NCBI Taxonomy" id="1296344"/>
    <lineage>
        <taxon>Bacteria</taxon>
        <taxon>Bacillati</taxon>
        <taxon>Cyanobacteriota</taxon>
        <taxon>Cyanophyceae</taxon>
        <taxon>Synechococcales</taxon>
        <taxon>Merismopediaceae</taxon>
        <taxon>Merismopedia</taxon>
    </lineage>
</organism>
<dbReference type="AlphaFoldDB" id="A0A2T1C5C6"/>
<keyword evidence="2" id="KW-0732">Signal</keyword>
<feature type="region of interest" description="Disordered" evidence="1">
    <location>
        <begin position="210"/>
        <end position="272"/>
    </location>
</feature>
<feature type="domain" description="DUF7925" evidence="3">
    <location>
        <begin position="286"/>
        <end position="477"/>
    </location>
</feature>
<accession>A0A2T1C5C6</accession>
<dbReference type="RefSeq" id="WP_106288185.1">
    <property type="nucleotide sequence ID" value="NZ_CAWNTC010000254.1"/>
</dbReference>
<reference evidence="4 5" key="1">
    <citation type="submission" date="2018-02" db="EMBL/GenBank/DDBJ databases">
        <authorList>
            <person name="Cohen D.B."/>
            <person name="Kent A.D."/>
        </authorList>
    </citation>
    <scope>NUCLEOTIDE SEQUENCE [LARGE SCALE GENOMIC DNA]</scope>
    <source>
        <strain evidence="4 5">CCAP 1448/3</strain>
    </source>
</reference>
<feature type="signal peptide" evidence="2">
    <location>
        <begin position="1"/>
        <end position="32"/>
    </location>
</feature>
<feature type="compositionally biased region" description="Low complexity" evidence="1">
    <location>
        <begin position="472"/>
        <end position="488"/>
    </location>
</feature>
<proteinExistence type="predicted"/>
<evidence type="ECO:0000313" key="5">
    <source>
        <dbReference type="Proteomes" id="UP000238762"/>
    </source>
</evidence>
<dbReference type="OrthoDB" id="504271at2"/>
<dbReference type="Pfam" id="PF25546">
    <property type="entry name" value="DUF7925"/>
    <property type="match status" value="1"/>
</dbReference>
<dbReference type="Proteomes" id="UP000238762">
    <property type="component" value="Unassembled WGS sequence"/>
</dbReference>
<feature type="chain" id="PRO_5015442560" description="DUF7925 domain-containing protein" evidence="2">
    <location>
        <begin position="33"/>
        <end position="862"/>
    </location>
</feature>
<protein>
    <recommendedName>
        <fullName evidence="3">DUF7925 domain-containing protein</fullName>
    </recommendedName>
</protein>
<keyword evidence="5" id="KW-1185">Reference proteome</keyword>
<feature type="region of interest" description="Disordered" evidence="1">
    <location>
        <begin position="448"/>
        <end position="529"/>
    </location>
</feature>
<dbReference type="EMBL" id="PVWJ01000031">
    <property type="protein sequence ID" value="PSB03485.1"/>
    <property type="molecule type" value="Genomic_DNA"/>
</dbReference>
<feature type="compositionally biased region" description="Polar residues" evidence="1">
    <location>
        <begin position="218"/>
        <end position="234"/>
    </location>
</feature>
<evidence type="ECO:0000313" key="4">
    <source>
        <dbReference type="EMBL" id="PSB03485.1"/>
    </source>
</evidence>
<feature type="compositionally biased region" description="Polar residues" evidence="1">
    <location>
        <begin position="247"/>
        <end position="263"/>
    </location>
</feature>
<feature type="compositionally biased region" description="Polar residues" evidence="1">
    <location>
        <begin position="448"/>
        <end position="459"/>
    </location>
</feature>
<evidence type="ECO:0000259" key="3">
    <source>
        <dbReference type="Pfam" id="PF25546"/>
    </source>
</evidence>
<comment type="caution">
    <text evidence="4">The sequence shown here is derived from an EMBL/GenBank/DDBJ whole genome shotgun (WGS) entry which is preliminary data.</text>
</comment>
<feature type="compositionally biased region" description="Polar residues" evidence="1">
    <location>
        <begin position="489"/>
        <end position="499"/>
    </location>
</feature>
<reference evidence="4 5" key="2">
    <citation type="submission" date="2018-03" db="EMBL/GenBank/DDBJ databases">
        <title>The ancient ancestry and fast evolution of plastids.</title>
        <authorList>
            <person name="Moore K.R."/>
            <person name="Magnabosco C."/>
            <person name="Momper L."/>
            <person name="Gold D.A."/>
            <person name="Bosak T."/>
            <person name="Fournier G.P."/>
        </authorList>
    </citation>
    <scope>NUCLEOTIDE SEQUENCE [LARGE SCALE GENOMIC DNA]</scope>
    <source>
        <strain evidence="4 5">CCAP 1448/3</strain>
    </source>
</reference>
<name>A0A2T1C5C6_9CYAN</name>
<dbReference type="InterPro" id="IPR057685">
    <property type="entry name" value="DUF7925"/>
</dbReference>
<sequence length="862" mass="88125">MKKARTKQIYRQVIAASLIAGGAFQLASPVLALTAAGTNISNTATATYEDPDGNPIDATSNTVDIKVAEVAGITVTANGTIEATLAQAGGSAGPLQGNGVIDTGDVVYFDYKITNTGNDPTQFFIPGAPSTLLGGTLEGNVLITEYDPDGPSGPLAPVVLATPISVPAAGILSGDPAALGATNGSIPPGATITIRVPVKVTADTSGAPIKVVIGDTGPNDNSQDTQNQLDSSDGATAAEQAQDVRTVDNSGGTTTPGQEQVGSPQGGEKEASSFQEIFLKATPKAFAKILKTNSFEAGVGATAPNGTITYKLSLDVEKTSPDTAYVAAPLEGSDITLNGSGAERVLVSDVIPTGTTFSSVVTPPTGWTAVYSIDDPAVTGNTALQAPWTTSLPGGGAAAVKRVGFVYDATTTAIPNNDGVEVPALEFKVTTSASANTTIYNIAQVFGQTTPDADTTPGNDTDPLVYDESGDDQPNNYDGPNDPGDNSNITPSDFNTTPTDSEKGIPNPNQGVDNNNNNTGTGPGGEVNPLTINITPPDILNGPDGLPTAVGPTDNNDDFTNKSVDIPVNTAPGSTLDPDPVTFTNTVNNPGTTALTNVLLRPIPPVDKNTADLPDGTLVTITLGANTGVYEYDFPTNTYSLVSGTPVSIATLNPGVSLDYTVTVDLPTVPLSTDDTDAEPGFPVRIVTFTDNNGDGKYVPADDNGNVTIDRIYTGYLKLIKEARILDSTGAPVSGTAGIFTTNGSLLNNDAKPGNRIEYRISYKNISDASTGVGNVVLNANNTVVTEDGTAGGNTWFGPTKDPIYPGNPVGSATKTSGSIVVTDSSGDIKIYVNNVGSVVPSGPAAAIADYDGNLTFQREIQ</sequence>
<evidence type="ECO:0000256" key="1">
    <source>
        <dbReference type="SAM" id="MobiDB-lite"/>
    </source>
</evidence>
<evidence type="ECO:0000256" key="2">
    <source>
        <dbReference type="SAM" id="SignalP"/>
    </source>
</evidence>
<feature type="compositionally biased region" description="Low complexity" evidence="1">
    <location>
        <begin position="506"/>
        <end position="520"/>
    </location>
</feature>